<accession>A0A5E4PKX7</accession>
<reference evidence="1 2" key="1">
    <citation type="submission" date="2017-07" db="EMBL/GenBank/DDBJ databases">
        <authorList>
            <person name="Talla V."/>
            <person name="Backstrom N."/>
        </authorList>
    </citation>
    <scope>NUCLEOTIDE SEQUENCE [LARGE SCALE GENOMIC DNA]</scope>
</reference>
<protein>
    <submittedName>
        <fullName evidence="1">Uncharacterized protein</fullName>
    </submittedName>
</protein>
<dbReference type="AlphaFoldDB" id="A0A5E4PKX7"/>
<sequence>MNKAQPHCCPSSEEEARQFMWLNEDSVSVDVDSFPTKSLKSLLVVDSGNSVTAATPLPASWPTLGSMGRIPRNGSLAISARALPPPLEKIQMKVKTPFLNLVVYLSQGNQDLASTHLQGIVLSLKSS</sequence>
<keyword evidence="2" id="KW-1185">Reference proteome</keyword>
<dbReference type="EMBL" id="FZQP02000004">
    <property type="protein sequence ID" value="VVC86573.1"/>
    <property type="molecule type" value="Genomic_DNA"/>
</dbReference>
<gene>
    <name evidence="1" type="ORF">LSINAPIS_LOCUS365</name>
</gene>
<organism evidence="1 2">
    <name type="scientific">Leptidea sinapis</name>
    <dbReference type="NCBI Taxonomy" id="189913"/>
    <lineage>
        <taxon>Eukaryota</taxon>
        <taxon>Metazoa</taxon>
        <taxon>Ecdysozoa</taxon>
        <taxon>Arthropoda</taxon>
        <taxon>Hexapoda</taxon>
        <taxon>Insecta</taxon>
        <taxon>Pterygota</taxon>
        <taxon>Neoptera</taxon>
        <taxon>Endopterygota</taxon>
        <taxon>Lepidoptera</taxon>
        <taxon>Glossata</taxon>
        <taxon>Ditrysia</taxon>
        <taxon>Papilionoidea</taxon>
        <taxon>Pieridae</taxon>
        <taxon>Dismorphiinae</taxon>
        <taxon>Leptidea</taxon>
    </lineage>
</organism>
<evidence type="ECO:0000313" key="1">
    <source>
        <dbReference type="EMBL" id="VVC86573.1"/>
    </source>
</evidence>
<name>A0A5E4PKX7_9NEOP</name>
<proteinExistence type="predicted"/>
<evidence type="ECO:0000313" key="2">
    <source>
        <dbReference type="Proteomes" id="UP000324832"/>
    </source>
</evidence>
<dbReference type="Proteomes" id="UP000324832">
    <property type="component" value="Unassembled WGS sequence"/>
</dbReference>